<dbReference type="Gene3D" id="3.30.2400.10">
    <property type="entry name" value="Major capsid protein gp5"/>
    <property type="match status" value="1"/>
</dbReference>
<sequence>MTLYRNAGPGMGGGILPDEFGALVERPVAEQSLAYLTSTVVQTSRSRYHIPIVTEDAQAAWTAEGADIAQDEPSLAEIIVTPMKLAALTAVTNEMRDDSDPASLDLVGRGLARDLVKKVDAAFFGNTVTNGPSGLQSVAGVGVVNDGESSPGPVTVANSDPFAQAIAQAEQVGAVVSAWAAHPDDALALAQLKEATGSNRGLLQPDPTQSGRRLIEGVGLYVSPAVAKGTIWGIPQAFVHVVQRDGATLETDTSFYFGSDRTALRAIMRIGFGFPHPAAIQKLSVEFA</sequence>
<comment type="caution">
    <text evidence="3">The sequence shown here is derived from an EMBL/GenBank/DDBJ whole genome shotgun (WGS) entry which is preliminary data.</text>
</comment>
<evidence type="ECO:0000259" key="2">
    <source>
        <dbReference type="Pfam" id="PF05065"/>
    </source>
</evidence>
<name>A0ABP4IB06_9PSEU</name>
<organism evidence="3 4">
    <name type="scientific">Pseudonocardia kongjuensis</name>
    <dbReference type="NCBI Taxonomy" id="102227"/>
    <lineage>
        <taxon>Bacteria</taxon>
        <taxon>Bacillati</taxon>
        <taxon>Actinomycetota</taxon>
        <taxon>Actinomycetes</taxon>
        <taxon>Pseudonocardiales</taxon>
        <taxon>Pseudonocardiaceae</taxon>
        <taxon>Pseudonocardia</taxon>
    </lineage>
</organism>
<reference evidence="4" key="1">
    <citation type="journal article" date="2019" name="Int. J. Syst. Evol. Microbiol.">
        <title>The Global Catalogue of Microorganisms (GCM) 10K type strain sequencing project: providing services to taxonomists for standard genome sequencing and annotation.</title>
        <authorList>
            <consortium name="The Broad Institute Genomics Platform"/>
            <consortium name="The Broad Institute Genome Sequencing Center for Infectious Disease"/>
            <person name="Wu L."/>
            <person name="Ma J."/>
        </authorList>
    </citation>
    <scope>NUCLEOTIDE SEQUENCE [LARGE SCALE GENOMIC DNA]</scope>
    <source>
        <strain evidence="4">JCM 11896</strain>
    </source>
</reference>
<accession>A0ABP4IB06</accession>
<dbReference type="EMBL" id="BAAAJK010000004">
    <property type="protein sequence ID" value="GAA1382942.1"/>
    <property type="molecule type" value="Genomic_DNA"/>
</dbReference>
<dbReference type="RefSeq" id="WP_344019057.1">
    <property type="nucleotide sequence ID" value="NZ_BAAAJK010000004.1"/>
</dbReference>
<dbReference type="InterPro" id="IPR024455">
    <property type="entry name" value="Phage_capsid"/>
</dbReference>
<evidence type="ECO:0000313" key="3">
    <source>
        <dbReference type="EMBL" id="GAA1382942.1"/>
    </source>
</evidence>
<evidence type="ECO:0000313" key="4">
    <source>
        <dbReference type="Proteomes" id="UP001501414"/>
    </source>
</evidence>
<protein>
    <recommendedName>
        <fullName evidence="2">Phage capsid-like C-terminal domain-containing protein</fullName>
    </recommendedName>
</protein>
<feature type="domain" description="Phage capsid-like C-terminal" evidence="2">
    <location>
        <begin position="12"/>
        <end position="284"/>
    </location>
</feature>
<keyword evidence="4" id="KW-1185">Reference proteome</keyword>
<dbReference type="NCBIfam" id="TIGR01554">
    <property type="entry name" value="major_cap_HK97"/>
    <property type="match status" value="1"/>
</dbReference>
<dbReference type="Pfam" id="PF05065">
    <property type="entry name" value="Phage_capsid"/>
    <property type="match status" value="1"/>
</dbReference>
<gene>
    <name evidence="3" type="ORF">GCM10009613_11640</name>
</gene>
<evidence type="ECO:0000256" key="1">
    <source>
        <dbReference type="ARBA" id="ARBA00004328"/>
    </source>
</evidence>
<proteinExistence type="predicted"/>
<dbReference type="Gene3D" id="3.30.2320.10">
    <property type="entry name" value="hypothetical protein PF0899 domain"/>
    <property type="match status" value="1"/>
</dbReference>
<dbReference type="SUPFAM" id="SSF56563">
    <property type="entry name" value="Major capsid protein gp5"/>
    <property type="match status" value="1"/>
</dbReference>
<comment type="subcellular location">
    <subcellularLocation>
        <location evidence="1">Virion</location>
    </subcellularLocation>
</comment>
<dbReference type="InterPro" id="IPR054612">
    <property type="entry name" value="Phage_capsid-like_C"/>
</dbReference>
<dbReference type="Proteomes" id="UP001501414">
    <property type="component" value="Unassembled WGS sequence"/>
</dbReference>